<feature type="domain" description="TonB C-terminal" evidence="2">
    <location>
        <begin position="42"/>
        <end position="113"/>
    </location>
</feature>
<evidence type="ECO:0000259" key="2">
    <source>
        <dbReference type="Pfam" id="PF03544"/>
    </source>
</evidence>
<sequence>MIRRIFPLLLGSLMFTGTACAEDDPPALTVMQDPHHTVSAIYPPAEEENRQSGTATVHCAITPAGAAKDCQILFATAPDFGLAAQAAALGSRFLPQYAGTKPQEAFWDHTYTFKTNPDLTHPILDKAHSHPPRYPEFANDQGVSGDVTVNCDIDPIGVAHNCMASGNSPDLLKTATLAYFSLARYFPAMDNGRPVAGHYRGHANWDIVHPEDQQGFR</sequence>
<dbReference type="InterPro" id="IPR037682">
    <property type="entry name" value="TonB_C"/>
</dbReference>
<gene>
    <name evidence="3" type="ORF">FXF46_00940</name>
</gene>
<dbReference type="RefSeq" id="WP_148619224.1">
    <property type="nucleotide sequence ID" value="NZ_CP043043.1"/>
</dbReference>
<keyword evidence="1" id="KW-0732">Signal</keyword>
<dbReference type="EMBL" id="CP043043">
    <property type="protein sequence ID" value="QEH94983.1"/>
    <property type="molecule type" value="Genomic_DNA"/>
</dbReference>
<dbReference type="GO" id="GO:0055085">
    <property type="term" value="P:transmembrane transport"/>
    <property type="evidence" value="ECO:0007669"/>
    <property type="project" value="InterPro"/>
</dbReference>
<dbReference type="PROSITE" id="PS51257">
    <property type="entry name" value="PROKAR_LIPOPROTEIN"/>
    <property type="match status" value="1"/>
</dbReference>
<dbReference type="KEGG" id="gti:FXF46_00940"/>
<evidence type="ECO:0000313" key="3">
    <source>
        <dbReference type="EMBL" id="QEH94983.1"/>
    </source>
</evidence>
<reference evidence="3 4" key="1">
    <citation type="submission" date="2019-08" db="EMBL/GenBank/DDBJ databases">
        <title>Gluconobacter frateurii HD924 genome.</title>
        <authorList>
            <person name="Liu Y."/>
            <person name="Zhang P."/>
        </authorList>
    </citation>
    <scope>NUCLEOTIDE SEQUENCE [LARGE SCALE GENOMIC DNA]</scope>
    <source>
        <strain evidence="3 4">HD924</strain>
    </source>
</reference>
<proteinExistence type="predicted"/>
<dbReference type="SUPFAM" id="SSF74653">
    <property type="entry name" value="TolA/TonB C-terminal domain"/>
    <property type="match status" value="2"/>
</dbReference>
<organism evidence="3 4">
    <name type="scientific">Gluconobacter thailandicus</name>
    <dbReference type="NCBI Taxonomy" id="257438"/>
    <lineage>
        <taxon>Bacteria</taxon>
        <taxon>Pseudomonadati</taxon>
        <taxon>Pseudomonadota</taxon>
        <taxon>Alphaproteobacteria</taxon>
        <taxon>Acetobacterales</taxon>
        <taxon>Acetobacteraceae</taxon>
        <taxon>Gluconobacter</taxon>
    </lineage>
</organism>
<dbReference type="Proteomes" id="UP000323560">
    <property type="component" value="Chromosome"/>
</dbReference>
<evidence type="ECO:0000256" key="1">
    <source>
        <dbReference type="SAM" id="SignalP"/>
    </source>
</evidence>
<accession>A0AAP9JG85</accession>
<dbReference type="AlphaFoldDB" id="A0AAP9JG85"/>
<feature type="domain" description="TonB C-terminal" evidence="2">
    <location>
        <begin position="131"/>
        <end position="206"/>
    </location>
</feature>
<name>A0AAP9JG85_GLUTH</name>
<protein>
    <recommendedName>
        <fullName evidence="2">TonB C-terminal domain-containing protein</fullName>
    </recommendedName>
</protein>
<dbReference type="Gene3D" id="3.30.1150.10">
    <property type="match status" value="2"/>
</dbReference>
<evidence type="ECO:0000313" key="4">
    <source>
        <dbReference type="Proteomes" id="UP000323560"/>
    </source>
</evidence>
<feature type="chain" id="PRO_5042954274" description="TonB C-terminal domain-containing protein" evidence="1">
    <location>
        <begin position="22"/>
        <end position="217"/>
    </location>
</feature>
<dbReference type="Pfam" id="PF03544">
    <property type="entry name" value="TonB_C"/>
    <property type="match status" value="2"/>
</dbReference>
<feature type="signal peptide" evidence="1">
    <location>
        <begin position="1"/>
        <end position="21"/>
    </location>
</feature>